<dbReference type="Proteomes" id="UP000887580">
    <property type="component" value="Unplaced"/>
</dbReference>
<evidence type="ECO:0000313" key="2">
    <source>
        <dbReference type="WBParaSite" id="PS1159_v2.g4406.t1"/>
    </source>
</evidence>
<dbReference type="WBParaSite" id="PS1159_v2.g4406.t1">
    <property type="protein sequence ID" value="PS1159_v2.g4406.t1"/>
    <property type="gene ID" value="PS1159_v2.g4406"/>
</dbReference>
<sequence>MSSYRFSQLANRVIPIKSGPQISVSAAIDPPAQIVYQEQANMIGRGVQSGLQNIGQI</sequence>
<organism evidence="1 2">
    <name type="scientific">Panagrolaimus sp. PS1159</name>
    <dbReference type="NCBI Taxonomy" id="55785"/>
    <lineage>
        <taxon>Eukaryota</taxon>
        <taxon>Metazoa</taxon>
        <taxon>Ecdysozoa</taxon>
        <taxon>Nematoda</taxon>
        <taxon>Chromadorea</taxon>
        <taxon>Rhabditida</taxon>
        <taxon>Tylenchina</taxon>
        <taxon>Panagrolaimomorpha</taxon>
        <taxon>Panagrolaimoidea</taxon>
        <taxon>Panagrolaimidae</taxon>
        <taxon>Panagrolaimus</taxon>
    </lineage>
</organism>
<protein>
    <submittedName>
        <fullName evidence="2">Uncharacterized protein</fullName>
    </submittedName>
</protein>
<name>A0AC35GF83_9BILA</name>
<proteinExistence type="predicted"/>
<evidence type="ECO:0000313" key="1">
    <source>
        <dbReference type="Proteomes" id="UP000887580"/>
    </source>
</evidence>
<reference evidence="2" key="1">
    <citation type="submission" date="2022-11" db="UniProtKB">
        <authorList>
            <consortium name="WormBaseParasite"/>
        </authorList>
    </citation>
    <scope>IDENTIFICATION</scope>
</reference>
<accession>A0AC35GF83</accession>